<evidence type="ECO:0000259" key="8">
    <source>
        <dbReference type="Pfam" id="PF01967"/>
    </source>
</evidence>
<dbReference type="UniPathway" id="UPA00344"/>
<feature type="region of interest" description="Disordered" evidence="7">
    <location>
        <begin position="1"/>
        <end position="32"/>
    </location>
</feature>
<dbReference type="NCBIfam" id="TIGR00581">
    <property type="entry name" value="moaC"/>
    <property type="match status" value="1"/>
</dbReference>
<dbReference type="CDD" id="cd01420">
    <property type="entry name" value="MoaC_PE"/>
    <property type="match status" value="1"/>
</dbReference>
<dbReference type="PANTHER" id="PTHR22960">
    <property type="entry name" value="MOLYBDOPTERIN COFACTOR SYNTHESIS PROTEIN A"/>
    <property type="match status" value="1"/>
</dbReference>
<organism evidence="9 10">
    <name type="scientific">Williamsia sterculiae</name>
    <dbReference type="NCBI Taxonomy" id="1344003"/>
    <lineage>
        <taxon>Bacteria</taxon>
        <taxon>Bacillati</taxon>
        <taxon>Actinomycetota</taxon>
        <taxon>Actinomycetes</taxon>
        <taxon>Mycobacteriales</taxon>
        <taxon>Nocardiaceae</taxon>
        <taxon>Williamsia</taxon>
    </lineage>
</organism>
<dbReference type="InterPro" id="IPR050105">
    <property type="entry name" value="MoCo_biosynth_MoaA/MoaC"/>
</dbReference>
<evidence type="ECO:0000256" key="1">
    <source>
        <dbReference type="ARBA" id="ARBA00001637"/>
    </source>
</evidence>
<dbReference type="EMBL" id="FTNT01000010">
    <property type="protein sequence ID" value="SIS16841.1"/>
    <property type="molecule type" value="Genomic_DNA"/>
</dbReference>
<dbReference type="GO" id="GO:0006777">
    <property type="term" value="P:Mo-molybdopterin cofactor biosynthetic process"/>
    <property type="evidence" value="ECO:0007669"/>
    <property type="project" value="UniProtKB-UniRule"/>
</dbReference>
<comment type="pathway">
    <text evidence="2 6">Cofactor biosynthesis; molybdopterin biosynthesis.</text>
</comment>
<gene>
    <name evidence="6" type="primary">moaC</name>
    <name evidence="9" type="ORF">SAMN05445060_3165</name>
</gene>
<dbReference type="NCBIfam" id="NF006870">
    <property type="entry name" value="PRK09364.1"/>
    <property type="match status" value="1"/>
</dbReference>
<comment type="subunit">
    <text evidence="6">Homohexamer; trimer of dimers.</text>
</comment>
<sequence>MTQEPEDPTGGLTHVGADGSAHMVDVGDKSTTRRTAVAGSTFHTTTEVTDLLTAGRLPKGDVLATARVAAIMAAKQTSSLIPLCHQLALSAVDVRFEVRPGAVEVTATVSTTDRTGVEMEALTSVAVAGLTLHDMVKALDPHAHNDGIRLLEKTGGRRGHWTRTEGR</sequence>
<evidence type="ECO:0000256" key="4">
    <source>
        <dbReference type="ARBA" id="ARBA00023150"/>
    </source>
</evidence>
<dbReference type="Pfam" id="PF01967">
    <property type="entry name" value="MoaC"/>
    <property type="match status" value="1"/>
</dbReference>
<keyword evidence="5 6" id="KW-0456">Lyase</keyword>
<dbReference type="SUPFAM" id="SSF55040">
    <property type="entry name" value="Molybdenum cofactor biosynthesis protein C, MoaC"/>
    <property type="match status" value="1"/>
</dbReference>
<comment type="catalytic activity">
    <reaction evidence="1 6">
        <text>(8S)-3',8-cyclo-7,8-dihydroguanosine 5'-triphosphate = cyclic pyranopterin phosphate + diphosphate</text>
        <dbReference type="Rhea" id="RHEA:49580"/>
        <dbReference type="ChEBI" id="CHEBI:33019"/>
        <dbReference type="ChEBI" id="CHEBI:59648"/>
        <dbReference type="ChEBI" id="CHEBI:131766"/>
        <dbReference type="EC" id="4.6.1.17"/>
    </reaction>
</comment>
<evidence type="ECO:0000256" key="7">
    <source>
        <dbReference type="SAM" id="MobiDB-lite"/>
    </source>
</evidence>
<proteinExistence type="inferred from homology"/>
<name>A0A1N7GW72_9NOCA</name>
<evidence type="ECO:0000256" key="5">
    <source>
        <dbReference type="ARBA" id="ARBA00023239"/>
    </source>
</evidence>
<feature type="binding site" evidence="6">
    <location>
        <begin position="119"/>
        <end position="120"/>
    </location>
    <ligand>
        <name>substrate</name>
    </ligand>
</feature>
<comment type="function">
    <text evidence="6">Catalyzes the conversion of (8S)-3',8-cyclo-7,8-dihydroguanosine 5'-triphosphate to cyclic pyranopterin monophosphate (cPMP).</text>
</comment>
<dbReference type="InterPro" id="IPR036522">
    <property type="entry name" value="MoaC_sf"/>
</dbReference>
<dbReference type="HAMAP" id="MF_01224_B">
    <property type="entry name" value="MoaC_B"/>
    <property type="match status" value="1"/>
</dbReference>
<dbReference type="GO" id="GO:0061799">
    <property type="term" value="F:cyclic pyranopterin monophosphate synthase activity"/>
    <property type="evidence" value="ECO:0007669"/>
    <property type="project" value="UniProtKB-UniRule"/>
</dbReference>
<evidence type="ECO:0000313" key="9">
    <source>
        <dbReference type="EMBL" id="SIS16841.1"/>
    </source>
</evidence>
<evidence type="ECO:0000256" key="3">
    <source>
        <dbReference type="ARBA" id="ARBA00012575"/>
    </source>
</evidence>
<dbReference type="Proteomes" id="UP000186218">
    <property type="component" value="Unassembled WGS sequence"/>
</dbReference>
<reference evidence="9 10" key="1">
    <citation type="submission" date="2017-01" db="EMBL/GenBank/DDBJ databases">
        <authorList>
            <person name="Mah S.A."/>
            <person name="Swanson W.J."/>
            <person name="Moy G.W."/>
            <person name="Vacquier V.D."/>
        </authorList>
    </citation>
    <scope>NUCLEOTIDE SEQUENCE [LARGE SCALE GENOMIC DNA]</scope>
    <source>
        <strain evidence="9 10">CPCC 203464</strain>
    </source>
</reference>
<evidence type="ECO:0000256" key="2">
    <source>
        <dbReference type="ARBA" id="ARBA00005046"/>
    </source>
</evidence>
<dbReference type="AlphaFoldDB" id="A0A1N7GW72"/>
<dbReference type="STRING" id="1344003.SAMN05445060_3165"/>
<protein>
    <recommendedName>
        <fullName evidence="3 6">Cyclic pyranopterin monophosphate synthase</fullName>
        <ecNumber evidence="3 6">4.6.1.17</ecNumber>
    </recommendedName>
    <alternativeName>
        <fullName evidence="6">Molybdenum cofactor biosynthesis protein C</fullName>
    </alternativeName>
</protein>
<keyword evidence="4 6" id="KW-0501">Molybdenum cofactor biosynthesis</keyword>
<keyword evidence="10" id="KW-1185">Reference proteome</keyword>
<comment type="similarity">
    <text evidence="6">Belongs to the MoaC family.</text>
</comment>
<dbReference type="InterPro" id="IPR002820">
    <property type="entry name" value="Mopterin_CF_biosynth-C_dom"/>
</dbReference>
<feature type="active site" evidence="6">
    <location>
        <position position="134"/>
    </location>
</feature>
<dbReference type="Gene3D" id="3.30.70.640">
    <property type="entry name" value="Molybdopterin cofactor biosynthesis C (MoaC) domain"/>
    <property type="match status" value="1"/>
</dbReference>
<feature type="binding site" evidence="6">
    <location>
        <begin position="83"/>
        <end position="85"/>
    </location>
    <ligand>
        <name>substrate</name>
    </ligand>
</feature>
<feature type="domain" description="Molybdopterin cofactor biosynthesis C (MoaC)" evidence="8">
    <location>
        <begin position="23"/>
        <end position="156"/>
    </location>
</feature>
<dbReference type="EC" id="4.6.1.17" evidence="3 6"/>
<dbReference type="InterPro" id="IPR023045">
    <property type="entry name" value="MoaC"/>
</dbReference>
<evidence type="ECO:0000313" key="10">
    <source>
        <dbReference type="Proteomes" id="UP000186218"/>
    </source>
</evidence>
<dbReference type="InterPro" id="IPR047594">
    <property type="entry name" value="MoaC_bact/euk"/>
</dbReference>
<evidence type="ECO:0000256" key="6">
    <source>
        <dbReference type="HAMAP-Rule" id="MF_01224"/>
    </source>
</evidence>
<accession>A0A1N7GW72</accession>